<dbReference type="AlphaFoldDB" id="A0A327YI11"/>
<protein>
    <recommendedName>
        <fullName evidence="3">T9SS sorting signal type C domain-containing protein</fullName>
    </recommendedName>
</protein>
<accession>A0A327YI11</accession>
<dbReference type="EMBL" id="QLMI01000008">
    <property type="protein sequence ID" value="RAK20121.1"/>
    <property type="molecule type" value="Genomic_DNA"/>
</dbReference>
<dbReference type="Proteomes" id="UP000249620">
    <property type="component" value="Unassembled WGS sequence"/>
</dbReference>
<dbReference type="RefSeq" id="WP_111567634.1">
    <property type="nucleotide sequence ID" value="NZ_QLMI01000008.1"/>
</dbReference>
<dbReference type="NCBIfam" id="NF033708">
    <property type="entry name" value="T9SS_Cterm_ChiA"/>
    <property type="match status" value="1"/>
</dbReference>
<comment type="caution">
    <text evidence="1">The sequence shown here is derived from an EMBL/GenBank/DDBJ whole genome shotgun (WGS) entry which is preliminary data.</text>
</comment>
<evidence type="ECO:0008006" key="3">
    <source>
        <dbReference type="Google" id="ProtNLM"/>
    </source>
</evidence>
<evidence type="ECO:0000313" key="2">
    <source>
        <dbReference type="Proteomes" id="UP000249620"/>
    </source>
</evidence>
<keyword evidence="2" id="KW-1185">Reference proteome</keyword>
<dbReference type="OrthoDB" id="1652165at2"/>
<proteinExistence type="predicted"/>
<reference evidence="1 2" key="1">
    <citation type="submission" date="2018-06" db="EMBL/GenBank/DDBJ databases">
        <title>Genomic Encyclopedia of Type Strains, Phase III (KMG-III): the genomes of soil and plant-associated and newly described type strains.</title>
        <authorList>
            <person name="Whitman W."/>
        </authorList>
    </citation>
    <scope>NUCLEOTIDE SEQUENCE [LARGE SCALE GENOMIC DNA]</scope>
    <source>
        <strain evidence="1 2">CGMCC 1.12398</strain>
    </source>
</reference>
<name>A0A327YI11_9FLAO</name>
<sequence>MKKITLLLLLIFPLFLFSQNPYTFNGSYSLTNNTSFPNAFSGLGNGNCGNGNTQTIIINGDLNLNGRILNLRNVNLIVYGNLNGGGSITTCTANSTYCVRGAIQNNPNISVTRNYDCTPPPSCTKTWTGAQSTNWNNSANWSPAGVPTINCDVIINNNVNCIVSSKDAEAKTITISNTGSLTLNNSGIVRVKGSVNTSSTASFVIENASSLIQIDNVANSGNIQLKRNTTISKLDYVYWSSPVASFNTSQVSPNSTFIYKWVPTNGNNFNGFGNWAGATNQVMTLGKGYIIRAPNNFPTNTAQNFTATFTGVPNNGNISTPIARGGYAGNSYMNGNLKVTEDDDNWNLIGNPYPSAINAVRFLNSNTSLDGFVRVWTHNTSVSANNDSPFYGNFTYNYSPDDYLLINGTGTSIPGALSVIGAGQGFFVKMNHNTTSPSGNAIFTNDMRGTDVSNNQFYRSANTTYSEDTDEKHRIWLNLVNPNQIATSLLVGYVEEATNGVDRIYDAETKLKNNFEVYSIVDNQYFNIQGKALPFTTTDEVPLGFTTNQNGIHTFGLTAVDGLFEGNQEIYIQDLELNIIHNLKESPYSFTTEAGNNNTRFVLKFSNETLGNEDFINNESVVIYTNDALNIEANENIKEVLVYDTLGRLISQNKKVNSNKYRETQVLKSNSPLLIQVILENNIKIVKKIIY</sequence>
<gene>
    <name evidence="1" type="ORF">B0I03_10810</name>
</gene>
<organism evidence="1 2">
    <name type="scientific">Flavobacterium aquaticum</name>
    <dbReference type="NCBI Taxonomy" id="1236486"/>
    <lineage>
        <taxon>Bacteria</taxon>
        <taxon>Pseudomonadati</taxon>
        <taxon>Bacteroidota</taxon>
        <taxon>Flavobacteriia</taxon>
        <taxon>Flavobacteriales</taxon>
        <taxon>Flavobacteriaceae</taxon>
        <taxon>Flavobacterium</taxon>
    </lineage>
</organism>
<evidence type="ECO:0000313" key="1">
    <source>
        <dbReference type="EMBL" id="RAK20121.1"/>
    </source>
</evidence>